<dbReference type="GO" id="GO:0005829">
    <property type="term" value="C:cytosol"/>
    <property type="evidence" value="ECO:0007669"/>
    <property type="project" value="TreeGrafter"/>
</dbReference>
<dbReference type="AlphaFoldDB" id="A0A3Q9UJR1"/>
<proteinExistence type="predicted"/>
<dbReference type="GO" id="GO:0003676">
    <property type="term" value="F:nucleic acid binding"/>
    <property type="evidence" value="ECO:0007669"/>
    <property type="project" value="InterPro"/>
</dbReference>
<dbReference type="Pfam" id="PF00929">
    <property type="entry name" value="RNase_T"/>
    <property type="match status" value="1"/>
</dbReference>
<keyword evidence="2" id="KW-0378">Hydrolase</keyword>
<feature type="domain" description="Exonuclease" evidence="4">
    <location>
        <begin position="7"/>
        <end position="193"/>
    </location>
</feature>
<dbReference type="KEGG" id="aji:C0Z10_12450"/>
<organism evidence="5 6">
    <name type="scientific">Acidipropionibacterium jensenii</name>
    <dbReference type="NCBI Taxonomy" id="1749"/>
    <lineage>
        <taxon>Bacteria</taxon>
        <taxon>Bacillati</taxon>
        <taxon>Actinomycetota</taxon>
        <taxon>Actinomycetes</taxon>
        <taxon>Propionibacteriales</taxon>
        <taxon>Propionibacteriaceae</taxon>
        <taxon>Acidipropionibacterium</taxon>
    </lineage>
</organism>
<dbReference type="InterPro" id="IPR036397">
    <property type="entry name" value="RNaseH_sf"/>
</dbReference>
<dbReference type="GO" id="GO:0008408">
    <property type="term" value="F:3'-5' exonuclease activity"/>
    <property type="evidence" value="ECO:0007669"/>
    <property type="project" value="TreeGrafter"/>
</dbReference>
<evidence type="ECO:0000256" key="3">
    <source>
        <dbReference type="ARBA" id="ARBA00022839"/>
    </source>
</evidence>
<sequence>MNWTDVPWLGLDTETTGADPATDRLVTAALVLRPAGAGTPAQPDRVRTWLADPGIPIPAAASAIHGITTATARDRGRPVVEVLDELATALVEHWQQGLPVVVFNAPFDITLINAELRRHDLGSLEERLGTETAPVIDPLVLDHSLDRYRRGKRTLSAMTSVYGVTLQEDAHTAQVDVSMMLGVLQEMAVRYPRIAGVDAGALHQFQVEEHRKWADNFGSWLASKGRVDDINRAWPQE</sequence>
<dbReference type="SMART" id="SM00479">
    <property type="entry name" value="EXOIII"/>
    <property type="match status" value="1"/>
</dbReference>
<evidence type="ECO:0000256" key="2">
    <source>
        <dbReference type="ARBA" id="ARBA00022801"/>
    </source>
</evidence>
<dbReference type="PANTHER" id="PTHR30231:SF4">
    <property type="entry name" value="PROTEIN NEN2"/>
    <property type="match status" value="1"/>
</dbReference>
<dbReference type="Proteomes" id="UP000285875">
    <property type="component" value="Chromosome"/>
</dbReference>
<dbReference type="InterPro" id="IPR012337">
    <property type="entry name" value="RNaseH-like_sf"/>
</dbReference>
<name>A0A3Q9UJR1_9ACTN</name>
<dbReference type="CDD" id="cd06127">
    <property type="entry name" value="DEDDh"/>
    <property type="match status" value="1"/>
</dbReference>
<protein>
    <submittedName>
        <fullName evidence="5">DNA polymerase III subunit epsilon</fullName>
    </submittedName>
</protein>
<dbReference type="PANTHER" id="PTHR30231">
    <property type="entry name" value="DNA POLYMERASE III SUBUNIT EPSILON"/>
    <property type="match status" value="1"/>
</dbReference>
<evidence type="ECO:0000313" key="6">
    <source>
        <dbReference type="Proteomes" id="UP000285875"/>
    </source>
</evidence>
<dbReference type="RefSeq" id="WP_097799575.1">
    <property type="nucleotide sequence ID" value="NZ_CP025570.1"/>
</dbReference>
<dbReference type="SUPFAM" id="SSF53098">
    <property type="entry name" value="Ribonuclease H-like"/>
    <property type="match status" value="1"/>
</dbReference>
<dbReference type="EMBL" id="CP025570">
    <property type="protein sequence ID" value="AZZ40415.1"/>
    <property type="molecule type" value="Genomic_DNA"/>
</dbReference>
<keyword evidence="1" id="KW-0540">Nuclease</keyword>
<reference evidence="6" key="1">
    <citation type="submission" date="2017-12" db="EMBL/GenBank/DDBJ databases">
        <title>Whole genome sequencing of Acidipropionibacterium jensenii strains JS279 and JS280.</title>
        <authorList>
            <person name="Deptula P."/>
            <person name="Laine P."/>
            <person name="Smolander O.-P."/>
            <person name="Paulin L."/>
            <person name="Auvinen P."/>
            <person name="Varmanen P."/>
        </authorList>
    </citation>
    <scope>NUCLEOTIDE SEQUENCE [LARGE SCALE GENOMIC DNA]</scope>
    <source>
        <strain evidence="6">JS280</strain>
    </source>
</reference>
<keyword evidence="3" id="KW-0269">Exonuclease</keyword>
<evidence type="ECO:0000256" key="1">
    <source>
        <dbReference type="ARBA" id="ARBA00022722"/>
    </source>
</evidence>
<evidence type="ECO:0000259" key="4">
    <source>
        <dbReference type="SMART" id="SM00479"/>
    </source>
</evidence>
<gene>
    <name evidence="5" type="ORF">C0Z10_12450</name>
</gene>
<dbReference type="Gene3D" id="3.30.420.10">
    <property type="entry name" value="Ribonuclease H-like superfamily/Ribonuclease H"/>
    <property type="match status" value="1"/>
</dbReference>
<dbReference type="InterPro" id="IPR013520">
    <property type="entry name" value="Ribonucl_H"/>
</dbReference>
<evidence type="ECO:0000313" key="5">
    <source>
        <dbReference type="EMBL" id="AZZ40415.1"/>
    </source>
</evidence>
<accession>A0A3Q9UJR1</accession>
<dbReference type="NCBIfam" id="NF005927">
    <property type="entry name" value="PRK07942.1"/>
    <property type="match status" value="1"/>
</dbReference>